<keyword evidence="2" id="KW-0175">Coiled coil</keyword>
<feature type="domain" description="Remorin C-terminal" evidence="4">
    <location>
        <begin position="47"/>
        <end position="150"/>
    </location>
</feature>
<dbReference type="Pfam" id="PF03763">
    <property type="entry name" value="Remorin_C"/>
    <property type="match status" value="1"/>
</dbReference>
<dbReference type="OrthoDB" id="684343at2759"/>
<accession>A0A087GLQ4</accession>
<evidence type="ECO:0000313" key="5">
    <source>
        <dbReference type="EMBL" id="KFK30806.1"/>
    </source>
</evidence>
<dbReference type="PANTHER" id="PTHR31775:SF31">
    <property type="entry name" value="REMORIN-LIKE"/>
    <property type="match status" value="1"/>
</dbReference>
<evidence type="ECO:0000256" key="2">
    <source>
        <dbReference type="SAM" id="Coils"/>
    </source>
</evidence>
<evidence type="ECO:0000256" key="3">
    <source>
        <dbReference type="SAM" id="MobiDB-lite"/>
    </source>
</evidence>
<reference evidence="6" key="1">
    <citation type="journal article" date="2015" name="Nat. Plants">
        <title>Genome expansion of Arabis alpina linked with retrotransposition and reduced symmetric DNA methylation.</title>
        <authorList>
            <person name="Willing E.M."/>
            <person name="Rawat V."/>
            <person name="Mandakova T."/>
            <person name="Maumus F."/>
            <person name="James G.V."/>
            <person name="Nordstroem K.J."/>
            <person name="Becker C."/>
            <person name="Warthmann N."/>
            <person name="Chica C."/>
            <person name="Szarzynska B."/>
            <person name="Zytnicki M."/>
            <person name="Albani M.C."/>
            <person name="Kiefer C."/>
            <person name="Bergonzi S."/>
            <person name="Castaings L."/>
            <person name="Mateos J.L."/>
            <person name="Berns M.C."/>
            <person name="Bujdoso N."/>
            <person name="Piofczyk T."/>
            <person name="de Lorenzo L."/>
            <person name="Barrero-Sicilia C."/>
            <person name="Mateos I."/>
            <person name="Piednoel M."/>
            <person name="Hagmann J."/>
            <person name="Chen-Min-Tao R."/>
            <person name="Iglesias-Fernandez R."/>
            <person name="Schuster S.C."/>
            <person name="Alonso-Blanco C."/>
            <person name="Roudier F."/>
            <person name="Carbonero P."/>
            <person name="Paz-Ares J."/>
            <person name="Davis S.J."/>
            <person name="Pecinka A."/>
            <person name="Quesneville H."/>
            <person name="Colot V."/>
            <person name="Lysak M.A."/>
            <person name="Weigel D."/>
            <person name="Coupland G."/>
            <person name="Schneeberger K."/>
        </authorList>
    </citation>
    <scope>NUCLEOTIDE SEQUENCE [LARGE SCALE GENOMIC DNA]</scope>
    <source>
        <strain evidence="6">cv. Pajares</strain>
    </source>
</reference>
<feature type="coiled-coil region" evidence="2">
    <location>
        <begin position="75"/>
        <end position="124"/>
    </location>
</feature>
<dbReference type="EMBL" id="CM002874">
    <property type="protein sequence ID" value="KFK30806.1"/>
    <property type="molecule type" value="Genomic_DNA"/>
</dbReference>
<sequence>MVEDQKISLDTESPAPAPAPAKVEDKSHNPPPIQNLDVNQADLSKEKSLSFFKAWEDSEKSKAENKAEKTISDILAWENNKKTAVESQLKKIEEKIEKKKAKYAEKMKNKVAEIHKKAEERRAKIAAKRGEEILKTRIMGAKCRHTGFVPDATCGCFQGFSVAKCAKRSLYSMKWFSLLS</sequence>
<evidence type="ECO:0000256" key="1">
    <source>
        <dbReference type="ARBA" id="ARBA00005711"/>
    </source>
</evidence>
<feature type="region of interest" description="Disordered" evidence="3">
    <location>
        <begin position="1"/>
        <end position="41"/>
    </location>
</feature>
<evidence type="ECO:0000259" key="4">
    <source>
        <dbReference type="Pfam" id="PF03763"/>
    </source>
</evidence>
<protein>
    <recommendedName>
        <fullName evidence="4">Remorin C-terminal domain-containing protein</fullName>
    </recommendedName>
</protein>
<name>A0A087GLQ4_ARAAL</name>
<dbReference type="InterPro" id="IPR005516">
    <property type="entry name" value="Remorin_C"/>
</dbReference>
<evidence type="ECO:0000313" key="6">
    <source>
        <dbReference type="Proteomes" id="UP000029120"/>
    </source>
</evidence>
<gene>
    <name evidence="5" type="ordered locus">AALP_Aa6g028300</name>
</gene>
<proteinExistence type="inferred from homology"/>
<dbReference type="PANTHER" id="PTHR31775">
    <property type="entry name" value="OS02G0117200 PROTEIN"/>
    <property type="match status" value="1"/>
</dbReference>
<keyword evidence="6" id="KW-1185">Reference proteome</keyword>
<dbReference type="eggNOG" id="ENOG502RXGE">
    <property type="taxonomic scope" value="Eukaryota"/>
</dbReference>
<dbReference type="Gramene" id="KFK30806">
    <property type="protein sequence ID" value="KFK30806"/>
    <property type="gene ID" value="AALP_AA6G028300"/>
</dbReference>
<dbReference type="AlphaFoldDB" id="A0A087GLQ4"/>
<dbReference type="Proteomes" id="UP000029120">
    <property type="component" value="Chromosome 6"/>
</dbReference>
<comment type="similarity">
    <text evidence="1">Belongs to the remorin family.</text>
</comment>
<organism evidence="5 6">
    <name type="scientific">Arabis alpina</name>
    <name type="common">Alpine rock-cress</name>
    <dbReference type="NCBI Taxonomy" id="50452"/>
    <lineage>
        <taxon>Eukaryota</taxon>
        <taxon>Viridiplantae</taxon>
        <taxon>Streptophyta</taxon>
        <taxon>Embryophyta</taxon>
        <taxon>Tracheophyta</taxon>
        <taxon>Spermatophyta</taxon>
        <taxon>Magnoliopsida</taxon>
        <taxon>eudicotyledons</taxon>
        <taxon>Gunneridae</taxon>
        <taxon>Pentapetalae</taxon>
        <taxon>rosids</taxon>
        <taxon>malvids</taxon>
        <taxon>Brassicales</taxon>
        <taxon>Brassicaceae</taxon>
        <taxon>Arabideae</taxon>
        <taxon>Arabis</taxon>
    </lineage>
</organism>